<feature type="transmembrane region" description="Helical" evidence="6">
    <location>
        <begin position="177"/>
        <end position="199"/>
    </location>
</feature>
<evidence type="ECO:0000313" key="7">
    <source>
        <dbReference type="EMBL" id="BCK78570.1"/>
    </source>
</evidence>
<organism evidence="7 8">
    <name type="scientific">Vescimonas fastidiosa</name>
    <dbReference type="NCBI Taxonomy" id="2714353"/>
    <lineage>
        <taxon>Bacteria</taxon>
        <taxon>Bacillati</taxon>
        <taxon>Bacillota</taxon>
        <taxon>Clostridia</taxon>
        <taxon>Eubacteriales</taxon>
        <taxon>Oscillospiraceae</taxon>
        <taxon>Vescimonas</taxon>
    </lineage>
</organism>
<evidence type="ECO:0000256" key="3">
    <source>
        <dbReference type="ARBA" id="ARBA00022989"/>
    </source>
</evidence>
<evidence type="ECO:0000256" key="6">
    <source>
        <dbReference type="SAM" id="Phobius"/>
    </source>
</evidence>
<comment type="subcellular location">
    <subcellularLocation>
        <location evidence="1">Membrane</location>
        <topology evidence="1">Multi-pass membrane protein</topology>
    </subcellularLocation>
</comment>
<dbReference type="RefSeq" id="WP_212819471.1">
    <property type="nucleotide sequence ID" value="NZ_AP023415.1"/>
</dbReference>
<comment type="similarity">
    <text evidence="5">Belongs to the FNT transporter (TC 1.A.16) family.</text>
</comment>
<feature type="transmembrane region" description="Helical" evidence="6">
    <location>
        <begin position="60"/>
        <end position="87"/>
    </location>
</feature>
<dbReference type="InterPro" id="IPR000292">
    <property type="entry name" value="For/NO2_transpt"/>
</dbReference>
<keyword evidence="8" id="KW-1185">Reference proteome</keyword>
<dbReference type="InterPro" id="IPR023271">
    <property type="entry name" value="Aquaporin-like"/>
</dbReference>
<dbReference type="GO" id="GO:0015499">
    <property type="term" value="F:formate transmembrane transporter activity"/>
    <property type="evidence" value="ECO:0007669"/>
    <property type="project" value="TreeGrafter"/>
</dbReference>
<evidence type="ECO:0000256" key="2">
    <source>
        <dbReference type="ARBA" id="ARBA00022692"/>
    </source>
</evidence>
<dbReference type="PROSITE" id="PS01005">
    <property type="entry name" value="FORMATE_NITRITE_TP_1"/>
    <property type="match status" value="1"/>
</dbReference>
<feature type="transmembrane region" description="Helical" evidence="6">
    <location>
        <begin position="146"/>
        <end position="165"/>
    </location>
</feature>
<evidence type="ECO:0000313" key="8">
    <source>
        <dbReference type="Proteomes" id="UP000681343"/>
    </source>
</evidence>
<dbReference type="KEGG" id="vfa:MM35RIKEN_07620"/>
<feature type="transmembrane region" description="Helical" evidence="6">
    <location>
        <begin position="99"/>
        <end position="118"/>
    </location>
</feature>
<dbReference type="Proteomes" id="UP000681343">
    <property type="component" value="Chromosome"/>
</dbReference>
<name>A0A810PRK1_9FIRM</name>
<sequence>MLRTFAEAAAEYCAGVEKRVGQSLGKMLVLGVLAGAFIAFAGVAASIAGTVGGKLATAAVFPMGLAMVILGGSELFTGNCLFLLPVLGRKCRALDAARCWIAVYLANLVGAVAVALLVTGCGVLDGIAEAAIATAAGKASLSFGTAFLRGVLCNFLVCLAVWMAFCAKSAGGKVVSLYGPIFLFVLCGFEHCIANMYYIPAGIFLSGGSQVDWGGFLRNLVPVTLGNMVGGCGLGVILYYLYGEKRR</sequence>
<feature type="transmembrane region" description="Helical" evidence="6">
    <location>
        <begin position="219"/>
        <end position="242"/>
    </location>
</feature>
<evidence type="ECO:0000256" key="4">
    <source>
        <dbReference type="ARBA" id="ARBA00023136"/>
    </source>
</evidence>
<dbReference type="Gene3D" id="1.20.1080.10">
    <property type="entry name" value="Glycerol uptake facilitator protein"/>
    <property type="match status" value="1"/>
</dbReference>
<keyword evidence="2 6" id="KW-0812">Transmembrane</keyword>
<gene>
    <name evidence="7" type="ORF">MM35RIKEN_07620</name>
</gene>
<evidence type="ECO:0000256" key="5">
    <source>
        <dbReference type="ARBA" id="ARBA00049660"/>
    </source>
</evidence>
<feature type="transmembrane region" description="Helical" evidence="6">
    <location>
        <begin position="27"/>
        <end position="48"/>
    </location>
</feature>
<evidence type="ECO:0000256" key="1">
    <source>
        <dbReference type="ARBA" id="ARBA00004141"/>
    </source>
</evidence>
<dbReference type="EMBL" id="AP023415">
    <property type="protein sequence ID" value="BCK78570.1"/>
    <property type="molecule type" value="Genomic_DNA"/>
</dbReference>
<protein>
    <submittedName>
        <fullName evidence="7">FdhC protein</fullName>
    </submittedName>
</protein>
<dbReference type="PANTHER" id="PTHR30520:SF6">
    <property type="entry name" value="FORMATE_NITRATE FAMILY TRANSPORTER (EUROFUNG)"/>
    <property type="match status" value="1"/>
</dbReference>
<keyword evidence="3 6" id="KW-1133">Transmembrane helix</keyword>
<reference evidence="7" key="1">
    <citation type="submission" date="2020-09" db="EMBL/GenBank/DDBJ databases">
        <title>New species isolated from human feces.</title>
        <authorList>
            <person name="Kitahara M."/>
            <person name="Shigeno Y."/>
            <person name="Shime M."/>
            <person name="Matsumoto Y."/>
            <person name="Nakamura S."/>
            <person name="Motooka D."/>
            <person name="Fukuoka S."/>
            <person name="Nishikawa H."/>
            <person name="Benno Y."/>
        </authorList>
    </citation>
    <scope>NUCLEOTIDE SEQUENCE</scope>
    <source>
        <strain evidence="7">MM35</strain>
    </source>
</reference>
<proteinExistence type="inferred from homology"/>
<dbReference type="AlphaFoldDB" id="A0A810PRK1"/>
<accession>A0A810PRK1</accession>
<dbReference type="Pfam" id="PF01226">
    <property type="entry name" value="Form_Nir_trans"/>
    <property type="match status" value="1"/>
</dbReference>
<keyword evidence="4 6" id="KW-0472">Membrane</keyword>
<dbReference type="PROSITE" id="PS01006">
    <property type="entry name" value="FORMATE_NITRITE_TP_2"/>
    <property type="match status" value="1"/>
</dbReference>
<dbReference type="PANTHER" id="PTHR30520">
    <property type="entry name" value="FORMATE TRANSPORTER-RELATED"/>
    <property type="match status" value="1"/>
</dbReference>
<dbReference type="GO" id="GO:0005886">
    <property type="term" value="C:plasma membrane"/>
    <property type="evidence" value="ECO:0007669"/>
    <property type="project" value="TreeGrafter"/>
</dbReference>
<dbReference type="InterPro" id="IPR024002">
    <property type="entry name" value="For/NO2_transpt_CS"/>
</dbReference>